<dbReference type="SMART" id="SM00563">
    <property type="entry name" value="PlsC"/>
    <property type="match status" value="1"/>
</dbReference>
<dbReference type="Pfam" id="PF01553">
    <property type="entry name" value="Acyltransferase"/>
    <property type="match status" value="1"/>
</dbReference>
<dbReference type="GO" id="GO:0016791">
    <property type="term" value="F:phosphatase activity"/>
    <property type="evidence" value="ECO:0007669"/>
    <property type="project" value="TreeGrafter"/>
</dbReference>
<proteinExistence type="inferred from homology"/>
<comment type="similarity">
    <text evidence="2">Belongs to the GPAT/DAPAT family.</text>
</comment>
<keyword evidence="10" id="KW-1185">Reference proteome</keyword>
<evidence type="ECO:0000259" key="8">
    <source>
        <dbReference type="SMART" id="SM00563"/>
    </source>
</evidence>
<evidence type="ECO:0000256" key="5">
    <source>
        <dbReference type="ARBA" id="ARBA00022989"/>
    </source>
</evidence>
<evidence type="ECO:0000313" key="10">
    <source>
        <dbReference type="Proteomes" id="UP001054889"/>
    </source>
</evidence>
<dbReference type="Proteomes" id="UP001054889">
    <property type="component" value="Unassembled WGS sequence"/>
</dbReference>
<comment type="caution">
    <text evidence="9">The sequence shown here is derived from an EMBL/GenBank/DDBJ whole genome shotgun (WGS) entry which is preliminary data.</text>
</comment>
<evidence type="ECO:0000256" key="2">
    <source>
        <dbReference type="ARBA" id="ARBA00007937"/>
    </source>
</evidence>
<dbReference type="AlphaFoldDB" id="A0AAV5FAR1"/>
<reference evidence="9" key="2">
    <citation type="submission" date="2021-12" db="EMBL/GenBank/DDBJ databases">
        <title>Resequencing data analysis of finger millet.</title>
        <authorList>
            <person name="Hatakeyama M."/>
            <person name="Aluri S."/>
            <person name="Balachadran M.T."/>
            <person name="Sivarajan S.R."/>
            <person name="Poveda L."/>
            <person name="Shimizu-Inatsugi R."/>
            <person name="Schlapbach R."/>
            <person name="Sreeman S.M."/>
            <person name="Shimizu K.K."/>
        </authorList>
    </citation>
    <scope>NUCLEOTIDE SEQUENCE</scope>
</reference>
<dbReference type="GO" id="GO:0016020">
    <property type="term" value="C:membrane"/>
    <property type="evidence" value="ECO:0007669"/>
    <property type="project" value="UniProtKB-SubCell"/>
</dbReference>
<feature type="domain" description="Phospholipid/glycerol acyltransferase" evidence="8">
    <location>
        <begin position="358"/>
        <end position="459"/>
    </location>
</feature>
<evidence type="ECO:0000256" key="1">
    <source>
        <dbReference type="ARBA" id="ARBA00004141"/>
    </source>
</evidence>
<sequence length="550" mass="62445">MPAPTREKPPRALVGKPMLHQHRLRRTGEATVRAGRGGDAMPTPAREEKPPRTPAVDRCPLISQDDEHLQNQDLILDVEGGLLRSPSTFPYFLLVAIEAGSFLRGFILLCIYPLLCFLPQEVQSKVVIMVCFLGLTEEKVMMVARATLPKHFLEDVGREGLEVVQRAKSVVGFSRMIPRVIVEPFLKEYIGLEMVLGREVKMVGGRYVGLLEKESEIRLGIPEHEGAEMIWFGSSSNYSDHDLHQIFTCCKEIYLVTPEEKRKWSPLPKDQYPRSLIFHDGRLAFKPTPEATLAMFMWLPFAILLTMIRTLLFVNLPYSISVPIGSVTGVTTRVINSPISATGQAISEELAQNNRPGRLYVCNHRTLLDPIYISAMLNKQVSAVTYSVSRFSELLSPIQTFRLTRNRDEDRRRMKKSLQQGDLVVCPEGTTCRESYLLRFSPLFVELVDEVYPVALVNWSSMFYGTSTGKSKYLDHFYYFMNPRPAYIVEFMDRILTSIVIDDRKCETYEVANLVQGEIAKVLGFETTMLTRKDKYLMLAGNEGVVDVKQ</sequence>
<gene>
    <name evidence="9" type="primary">gb20561</name>
    <name evidence="9" type="ORF">PR202_gb20561</name>
</gene>
<dbReference type="PANTHER" id="PTHR15486:SF62">
    <property type="entry name" value="GLYCEROL-3-PHOSPHATE ACYLTRANSFERASE 2-RELATED"/>
    <property type="match status" value="1"/>
</dbReference>
<evidence type="ECO:0000256" key="7">
    <source>
        <dbReference type="SAM" id="MobiDB-lite"/>
    </source>
</evidence>
<dbReference type="InterPro" id="IPR056462">
    <property type="entry name" value="HAD_RAM2/GPAT1-8"/>
</dbReference>
<evidence type="ECO:0000256" key="4">
    <source>
        <dbReference type="ARBA" id="ARBA00022692"/>
    </source>
</evidence>
<keyword evidence="4" id="KW-0812">Transmembrane</keyword>
<evidence type="ECO:0000313" key="9">
    <source>
        <dbReference type="EMBL" id="GJN32087.1"/>
    </source>
</evidence>
<dbReference type="EMBL" id="BQKI01000083">
    <property type="protein sequence ID" value="GJN32087.1"/>
    <property type="molecule type" value="Genomic_DNA"/>
</dbReference>
<protein>
    <recommendedName>
        <fullName evidence="8">Phospholipid/glycerol acyltransferase domain-containing protein</fullName>
    </recommendedName>
</protein>
<keyword evidence="3" id="KW-0808">Transferase</keyword>
<keyword evidence="6" id="KW-0472">Membrane</keyword>
<comment type="subcellular location">
    <subcellularLocation>
        <location evidence="1">Membrane</location>
        <topology evidence="1">Multi-pass membrane protein</topology>
    </subcellularLocation>
</comment>
<dbReference type="InterPro" id="IPR002123">
    <property type="entry name" value="Plipid/glycerol_acylTrfase"/>
</dbReference>
<accession>A0AAV5FAR1</accession>
<dbReference type="GO" id="GO:0090447">
    <property type="term" value="F:glycerol-3-phosphate 2-O-acyltransferase activity"/>
    <property type="evidence" value="ECO:0007669"/>
    <property type="project" value="TreeGrafter"/>
</dbReference>
<evidence type="ECO:0000256" key="6">
    <source>
        <dbReference type="ARBA" id="ARBA00023136"/>
    </source>
</evidence>
<organism evidence="9 10">
    <name type="scientific">Eleusine coracana subsp. coracana</name>
    <dbReference type="NCBI Taxonomy" id="191504"/>
    <lineage>
        <taxon>Eukaryota</taxon>
        <taxon>Viridiplantae</taxon>
        <taxon>Streptophyta</taxon>
        <taxon>Embryophyta</taxon>
        <taxon>Tracheophyta</taxon>
        <taxon>Spermatophyta</taxon>
        <taxon>Magnoliopsida</taxon>
        <taxon>Liliopsida</taxon>
        <taxon>Poales</taxon>
        <taxon>Poaceae</taxon>
        <taxon>PACMAD clade</taxon>
        <taxon>Chloridoideae</taxon>
        <taxon>Cynodonteae</taxon>
        <taxon>Eleusininae</taxon>
        <taxon>Eleusine</taxon>
    </lineage>
</organism>
<evidence type="ECO:0000256" key="3">
    <source>
        <dbReference type="ARBA" id="ARBA00022679"/>
    </source>
</evidence>
<dbReference type="Pfam" id="PF23270">
    <property type="entry name" value="HAD_RAM2_N"/>
    <property type="match status" value="1"/>
</dbReference>
<name>A0AAV5FAR1_ELECO</name>
<reference evidence="9" key="1">
    <citation type="journal article" date="2018" name="DNA Res.">
        <title>Multiple hybrid de novo genome assembly of finger millet, an orphan allotetraploid crop.</title>
        <authorList>
            <person name="Hatakeyama M."/>
            <person name="Aluri S."/>
            <person name="Balachadran M.T."/>
            <person name="Sivarajan S.R."/>
            <person name="Patrignani A."/>
            <person name="Gruter S."/>
            <person name="Poveda L."/>
            <person name="Shimizu-Inatsugi R."/>
            <person name="Baeten J."/>
            <person name="Francoijs K.J."/>
            <person name="Nataraja K.N."/>
            <person name="Reddy Y.A.N."/>
            <person name="Phadnis S."/>
            <person name="Ravikumar R.L."/>
            <person name="Schlapbach R."/>
            <person name="Sreeman S.M."/>
            <person name="Shimizu K.K."/>
        </authorList>
    </citation>
    <scope>NUCLEOTIDE SEQUENCE</scope>
</reference>
<dbReference type="GO" id="GO:0010143">
    <property type="term" value="P:cutin biosynthetic process"/>
    <property type="evidence" value="ECO:0007669"/>
    <property type="project" value="TreeGrafter"/>
</dbReference>
<keyword evidence="5" id="KW-1133">Transmembrane helix</keyword>
<feature type="region of interest" description="Disordered" evidence="7">
    <location>
        <begin position="23"/>
        <end position="54"/>
    </location>
</feature>
<dbReference type="PANTHER" id="PTHR15486">
    <property type="entry name" value="ANCIENT UBIQUITOUS PROTEIN"/>
    <property type="match status" value="1"/>
</dbReference>
<dbReference type="SUPFAM" id="SSF69593">
    <property type="entry name" value="Glycerol-3-phosphate (1)-acyltransferase"/>
    <property type="match status" value="1"/>
</dbReference>